<dbReference type="InterPro" id="IPR017896">
    <property type="entry name" value="4Fe4S_Fe-S-bd"/>
</dbReference>
<dbReference type="Proteomes" id="UP000005104">
    <property type="component" value="Chromosome"/>
</dbReference>
<reference evidence="5 6" key="1">
    <citation type="submission" date="2011-11" db="EMBL/GenBank/DDBJ databases">
        <title>The Noncontiguous Finished genome of Desulfosporosinus youngiae DSM 17734.</title>
        <authorList>
            <consortium name="US DOE Joint Genome Institute (JGI-PGF)"/>
            <person name="Lucas S."/>
            <person name="Han J."/>
            <person name="Lapidus A."/>
            <person name="Cheng J.-F."/>
            <person name="Goodwin L."/>
            <person name="Pitluck S."/>
            <person name="Peters L."/>
            <person name="Ovchinnikova G."/>
            <person name="Lu M."/>
            <person name="Land M.L."/>
            <person name="Hauser L."/>
            <person name="Pester M."/>
            <person name="Spring S."/>
            <person name="Ollivier B."/>
            <person name="Rattei T."/>
            <person name="Klenk H.-P."/>
            <person name="Wagner M."/>
            <person name="Loy A."/>
            <person name="Woyke T.J."/>
        </authorList>
    </citation>
    <scope>NUCLEOTIDE SEQUENCE [LARGE SCALE GENOMIC DNA]</scope>
    <source>
        <strain evidence="5 6">DSM 17734</strain>
    </source>
</reference>
<keyword evidence="1" id="KW-0479">Metal-binding</keyword>
<gene>
    <name evidence="5" type="ORF">DesyoDRAFT_4825</name>
</gene>
<keyword evidence="2" id="KW-0408">Iron</keyword>
<dbReference type="Gene3D" id="3.30.70.20">
    <property type="match status" value="1"/>
</dbReference>
<dbReference type="Pfam" id="PF12838">
    <property type="entry name" value="Fer4_7"/>
    <property type="match status" value="1"/>
</dbReference>
<name>H5XZ62_9FIRM</name>
<accession>H5XZ62</accession>
<feature type="domain" description="4Fe-4S ferredoxin-type" evidence="4">
    <location>
        <begin position="257"/>
        <end position="286"/>
    </location>
</feature>
<dbReference type="HOGENOM" id="CLU_075823_0_0_9"/>
<dbReference type="eggNOG" id="COG1143">
    <property type="taxonomic scope" value="Bacteria"/>
</dbReference>
<keyword evidence="3" id="KW-0411">Iron-sulfur</keyword>
<dbReference type="PROSITE" id="PS51379">
    <property type="entry name" value="4FE4S_FER_2"/>
    <property type="match status" value="2"/>
</dbReference>
<dbReference type="GO" id="GO:0051536">
    <property type="term" value="F:iron-sulfur cluster binding"/>
    <property type="evidence" value="ECO:0007669"/>
    <property type="project" value="UniProtKB-KW"/>
</dbReference>
<protein>
    <submittedName>
        <fullName evidence="5">4Fe-4S protein</fullName>
    </submittedName>
</protein>
<dbReference type="InterPro" id="IPR017900">
    <property type="entry name" value="4Fe4S_Fe_S_CS"/>
</dbReference>
<dbReference type="RefSeq" id="WP_007786835.1">
    <property type="nucleotide sequence ID" value="NZ_CM001441.1"/>
</dbReference>
<evidence type="ECO:0000313" key="5">
    <source>
        <dbReference type="EMBL" id="EHQ91768.1"/>
    </source>
</evidence>
<dbReference type="STRING" id="768710.DesyoDRAFT_4825"/>
<dbReference type="EMBL" id="CM001441">
    <property type="protein sequence ID" value="EHQ91768.1"/>
    <property type="molecule type" value="Genomic_DNA"/>
</dbReference>
<dbReference type="OrthoDB" id="5422255at2"/>
<feature type="domain" description="4Fe-4S ferredoxin-type" evidence="4">
    <location>
        <begin position="296"/>
        <end position="325"/>
    </location>
</feature>
<evidence type="ECO:0000256" key="1">
    <source>
        <dbReference type="ARBA" id="ARBA00022723"/>
    </source>
</evidence>
<dbReference type="PROSITE" id="PS00198">
    <property type="entry name" value="4FE4S_FER_1"/>
    <property type="match status" value="1"/>
</dbReference>
<evidence type="ECO:0000256" key="2">
    <source>
        <dbReference type="ARBA" id="ARBA00023004"/>
    </source>
</evidence>
<evidence type="ECO:0000256" key="3">
    <source>
        <dbReference type="ARBA" id="ARBA00023014"/>
    </source>
</evidence>
<sequence length="334" mass="38204">MTTIDNSISSFGVPEFAIPYLSRFISEYEMDLVDRLDGQKCTAPEIAVRLGFSLEETQVFLQSCYNKHIVHKEELNGELVYFAGDFYDLLDYMCKFDENYPLMDKELKQALDQWCYQVYAERMEPYLNSLLNGEAVDRAPEEFMLIEDLDDVLERVSEIRLVPCNCRKLAEQCAKPVETCLSFDDAIKDRTFGRSLTREEAKELVMTAHKKGLMHQLNSDWRTNGPAFMCNCCSCCCYPTRLAQEKGTKGIFPISQFEAHYDETKCSHCGACTKRCNFGAFYWGETERVVKGKTRRNVEFDPSKCWGCGICVEACGSKAISMVPLDNGLNHNKK</sequence>
<dbReference type="SUPFAM" id="SSF54862">
    <property type="entry name" value="4Fe-4S ferredoxins"/>
    <property type="match status" value="1"/>
</dbReference>
<evidence type="ECO:0000313" key="6">
    <source>
        <dbReference type="Proteomes" id="UP000005104"/>
    </source>
</evidence>
<keyword evidence="6" id="KW-1185">Reference proteome</keyword>
<proteinExistence type="predicted"/>
<dbReference type="AlphaFoldDB" id="H5XZ62"/>
<evidence type="ECO:0000259" key="4">
    <source>
        <dbReference type="PROSITE" id="PS51379"/>
    </source>
</evidence>
<dbReference type="GO" id="GO:0046872">
    <property type="term" value="F:metal ion binding"/>
    <property type="evidence" value="ECO:0007669"/>
    <property type="project" value="UniProtKB-KW"/>
</dbReference>
<organism evidence="5 6">
    <name type="scientific">Desulfosporosinus youngiae DSM 17734</name>
    <dbReference type="NCBI Taxonomy" id="768710"/>
    <lineage>
        <taxon>Bacteria</taxon>
        <taxon>Bacillati</taxon>
        <taxon>Bacillota</taxon>
        <taxon>Clostridia</taxon>
        <taxon>Eubacteriales</taxon>
        <taxon>Desulfitobacteriaceae</taxon>
        <taxon>Desulfosporosinus</taxon>
    </lineage>
</organism>